<accession>A0A9X4NUM4</accession>
<keyword evidence="2" id="KW-1185">Reference proteome</keyword>
<name>A0A9X4NUM4_9BURK</name>
<comment type="caution">
    <text evidence="1">The sequence shown here is derived from an EMBL/GenBank/DDBJ whole genome shotgun (WGS) entry which is preliminary data.</text>
</comment>
<evidence type="ECO:0000313" key="2">
    <source>
        <dbReference type="Proteomes" id="UP001152876"/>
    </source>
</evidence>
<reference evidence="1" key="1">
    <citation type="submission" date="2013-01" db="EMBL/GenBank/DDBJ databases">
        <title>Genome draft of Hydrogenophaga taeniospiralis 2K1.</title>
        <authorList>
            <person name="Gomila M."/>
            <person name="Lalucat J."/>
        </authorList>
    </citation>
    <scope>NUCLEOTIDE SEQUENCE</scope>
    <source>
        <strain evidence="1">CCUG 15921</strain>
    </source>
</reference>
<protein>
    <submittedName>
        <fullName evidence="1">Uncharacterized protein</fullName>
    </submittedName>
</protein>
<gene>
    <name evidence="1" type="ORF">H010_24175</name>
</gene>
<proteinExistence type="predicted"/>
<sequence length="107" mass="12247">MIPTIARIVQAALTPRQSARKPVSMKDLATIRQALLSCIEDCISLPAQRLRLKIDNAKTPQELWMLRNDAYQLISQRHNQSIAAERINDLIRAFEGSLDRKQLVKIR</sequence>
<organism evidence="1 2">
    <name type="scientific">Hydrogenophaga taeniospiralis CCUG 15921</name>
    <dbReference type="NCBI Taxonomy" id="1281780"/>
    <lineage>
        <taxon>Bacteria</taxon>
        <taxon>Pseudomonadati</taxon>
        <taxon>Pseudomonadota</taxon>
        <taxon>Betaproteobacteria</taxon>
        <taxon>Burkholderiales</taxon>
        <taxon>Comamonadaceae</taxon>
        <taxon>Hydrogenophaga</taxon>
    </lineage>
</organism>
<dbReference type="RefSeq" id="WP_068176338.1">
    <property type="nucleotide sequence ID" value="NZ_AOGK01000036.1"/>
</dbReference>
<dbReference type="EMBL" id="AOGK01000036">
    <property type="protein sequence ID" value="MDG5978370.1"/>
    <property type="molecule type" value="Genomic_DNA"/>
</dbReference>
<dbReference type="AlphaFoldDB" id="A0A9X4NUM4"/>
<evidence type="ECO:0000313" key="1">
    <source>
        <dbReference type="EMBL" id="MDG5978370.1"/>
    </source>
</evidence>
<dbReference type="Proteomes" id="UP001152876">
    <property type="component" value="Unassembled WGS sequence"/>
</dbReference>
<dbReference type="OrthoDB" id="8912076at2"/>